<reference evidence="2 3" key="1">
    <citation type="submission" date="2021-09" db="EMBL/GenBank/DDBJ databases">
        <title>Whole genome sequence of Nocardioides sp. GBK3QG-3.</title>
        <authorList>
            <person name="Tuo L."/>
        </authorList>
    </citation>
    <scope>NUCLEOTIDE SEQUENCE [LARGE SCALE GENOMIC DNA]</scope>
    <source>
        <strain evidence="2 3">GBK3QG-3</strain>
    </source>
</reference>
<evidence type="ECO:0000313" key="3">
    <source>
        <dbReference type="Proteomes" id="UP000780875"/>
    </source>
</evidence>
<accession>A0ABS7U955</accession>
<keyword evidence="3" id="KW-1185">Reference proteome</keyword>
<dbReference type="PANTHER" id="PTHR45036">
    <property type="entry name" value="METHYLTRANSFERASE LIKE 7B"/>
    <property type="match status" value="1"/>
</dbReference>
<sequence length="207" mass="22250">MGWWEERVVPRLVDLSLSQEPVTEHRERVCAGLSGRVVEVGFGSGLNLPCLPPEVDALDAVEPSELAWSRSAARREGTAVEVARLGLDGQAISAADASYDAALVTFSLCTIPDAGRALAELHRVLRPGTPLHFLEHGVAPDAGVRRWQRRLDPVQSVLFGGCHLTRDPVTLVEAAGFAVTEVETGYLAPGPSRPWGYLTRGVATRVP</sequence>
<evidence type="ECO:0000259" key="1">
    <source>
        <dbReference type="Pfam" id="PF08241"/>
    </source>
</evidence>
<feature type="domain" description="Methyltransferase type 11" evidence="1">
    <location>
        <begin position="38"/>
        <end position="129"/>
    </location>
</feature>
<name>A0ABS7U955_9ACTN</name>
<dbReference type="RefSeq" id="WP_224121711.1">
    <property type="nucleotide sequence ID" value="NZ_JAIQZJ010000001.1"/>
</dbReference>
<dbReference type="InterPro" id="IPR029063">
    <property type="entry name" value="SAM-dependent_MTases_sf"/>
</dbReference>
<comment type="caution">
    <text evidence="2">The sequence shown here is derived from an EMBL/GenBank/DDBJ whole genome shotgun (WGS) entry which is preliminary data.</text>
</comment>
<proteinExistence type="predicted"/>
<dbReference type="InterPro" id="IPR052356">
    <property type="entry name" value="Thiol_S-MT"/>
</dbReference>
<organism evidence="2 3">
    <name type="scientific">Nocardioides mangrovi</name>
    <dbReference type="NCBI Taxonomy" id="2874580"/>
    <lineage>
        <taxon>Bacteria</taxon>
        <taxon>Bacillati</taxon>
        <taxon>Actinomycetota</taxon>
        <taxon>Actinomycetes</taxon>
        <taxon>Propionibacteriales</taxon>
        <taxon>Nocardioidaceae</taxon>
        <taxon>Nocardioides</taxon>
    </lineage>
</organism>
<dbReference type="Pfam" id="PF08241">
    <property type="entry name" value="Methyltransf_11"/>
    <property type="match status" value="1"/>
</dbReference>
<dbReference type="GO" id="GO:0008168">
    <property type="term" value="F:methyltransferase activity"/>
    <property type="evidence" value="ECO:0007669"/>
    <property type="project" value="UniProtKB-KW"/>
</dbReference>
<evidence type="ECO:0000313" key="2">
    <source>
        <dbReference type="EMBL" id="MBZ5737357.1"/>
    </source>
</evidence>
<gene>
    <name evidence="2" type="ORF">K8U61_04205</name>
</gene>
<keyword evidence="2" id="KW-0489">Methyltransferase</keyword>
<dbReference type="PANTHER" id="PTHR45036:SF1">
    <property type="entry name" value="METHYLTRANSFERASE LIKE 7A"/>
    <property type="match status" value="1"/>
</dbReference>
<dbReference type="Proteomes" id="UP000780875">
    <property type="component" value="Unassembled WGS sequence"/>
</dbReference>
<dbReference type="EMBL" id="JAIQZJ010000001">
    <property type="protein sequence ID" value="MBZ5737357.1"/>
    <property type="molecule type" value="Genomic_DNA"/>
</dbReference>
<protein>
    <submittedName>
        <fullName evidence="2">Class I SAM-dependent methyltransferase</fullName>
    </submittedName>
</protein>
<dbReference type="Gene3D" id="3.40.50.150">
    <property type="entry name" value="Vaccinia Virus protein VP39"/>
    <property type="match status" value="1"/>
</dbReference>
<dbReference type="SUPFAM" id="SSF53335">
    <property type="entry name" value="S-adenosyl-L-methionine-dependent methyltransferases"/>
    <property type="match status" value="1"/>
</dbReference>
<keyword evidence="2" id="KW-0808">Transferase</keyword>
<dbReference type="InterPro" id="IPR013216">
    <property type="entry name" value="Methyltransf_11"/>
</dbReference>
<dbReference type="GO" id="GO:0032259">
    <property type="term" value="P:methylation"/>
    <property type="evidence" value="ECO:0007669"/>
    <property type="project" value="UniProtKB-KW"/>
</dbReference>